<keyword evidence="1" id="KW-0808">Transferase</keyword>
<gene>
    <name evidence="1" type="ORF">XD93_0971</name>
</gene>
<evidence type="ECO:0000313" key="1">
    <source>
        <dbReference type="EMBL" id="KUK76351.1"/>
    </source>
</evidence>
<accession>A0A101HGC8</accession>
<dbReference type="SUPFAM" id="SSF52540">
    <property type="entry name" value="P-loop containing nucleoside triphosphate hydrolases"/>
    <property type="match status" value="1"/>
</dbReference>
<dbReference type="AlphaFoldDB" id="A0A101HGC8"/>
<comment type="caution">
    <text evidence="1">The sequence shown here is derived from an EMBL/GenBank/DDBJ whole genome shotgun (WGS) entry which is preliminary data.</text>
</comment>
<keyword evidence="1" id="KW-0418">Kinase</keyword>
<dbReference type="Proteomes" id="UP000053904">
    <property type="component" value="Unassembled WGS sequence"/>
</dbReference>
<dbReference type="GO" id="GO:0016301">
    <property type="term" value="F:kinase activity"/>
    <property type="evidence" value="ECO:0007669"/>
    <property type="project" value="UniProtKB-KW"/>
</dbReference>
<name>A0A101HGC8_9BACT</name>
<reference evidence="2" key="1">
    <citation type="journal article" date="2015" name="MBio">
        <title>Genome-Resolved Metagenomic Analysis Reveals Roles for Candidate Phyla and Other Microbial Community Members in Biogeochemical Transformations in Oil Reservoirs.</title>
        <authorList>
            <person name="Hu P."/>
            <person name="Tom L."/>
            <person name="Singh A."/>
            <person name="Thomas B.C."/>
            <person name="Baker B.J."/>
            <person name="Piceno Y.M."/>
            <person name="Andersen G.L."/>
            <person name="Banfield J.F."/>
        </authorList>
    </citation>
    <scope>NUCLEOTIDE SEQUENCE [LARGE SCALE GENOMIC DNA]</scope>
</reference>
<dbReference type="Pfam" id="PF13207">
    <property type="entry name" value="AAA_17"/>
    <property type="match status" value="1"/>
</dbReference>
<evidence type="ECO:0000313" key="2">
    <source>
        <dbReference type="Proteomes" id="UP000053904"/>
    </source>
</evidence>
<dbReference type="EMBL" id="LGGO01000165">
    <property type="protein sequence ID" value="KUK76351.1"/>
    <property type="molecule type" value="Genomic_DNA"/>
</dbReference>
<sequence>MLVIGGPGKSGSSTIGKMLAEHFNVDRIYGGKFFREEAKRDGFSSVKDFLEEMPKEEIERLDVEVDEKLREFAKKGSVLIESKTFAAIATKEDIPCTAKIWLDADLDVRVERAVNKEKIENPIYRAIRRFQIRRELSGRYKIDKQRYKKLYGIDYENPEKYNDLVIDNSKQTPEETFKLIINFLKDAGIKKE</sequence>
<dbReference type="Gene3D" id="3.40.50.300">
    <property type="entry name" value="P-loop containing nucleotide triphosphate hydrolases"/>
    <property type="match status" value="1"/>
</dbReference>
<dbReference type="InterPro" id="IPR027417">
    <property type="entry name" value="P-loop_NTPase"/>
</dbReference>
<protein>
    <submittedName>
        <fullName evidence="1">Cytidylate kinase</fullName>
    </submittedName>
</protein>
<proteinExistence type="predicted"/>
<organism evidence="1 2">
    <name type="scientific">candidate division WS6 bacterium 34_10</name>
    <dbReference type="NCBI Taxonomy" id="1641389"/>
    <lineage>
        <taxon>Bacteria</taxon>
        <taxon>Candidatus Dojkabacteria</taxon>
    </lineage>
</organism>